<evidence type="ECO:0000256" key="2">
    <source>
        <dbReference type="ARBA" id="ARBA00022605"/>
    </source>
</evidence>
<keyword evidence="4" id="KW-0057">Aromatic amino acid biosynthesis</keyword>
<dbReference type="InterPro" id="IPR018528">
    <property type="entry name" value="Preph_deHydtase_CS"/>
</dbReference>
<evidence type="ECO:0000259" key="10">
    <source>
        <dbReference type="PROSITE" id="PS51171"/>
    </source>
</evidence>
<protein>
    <recommendedName>
        <fullName evidence="14">Prephenate dehydratase</fullName>
    </recommendedName>
</protein>
<feature type="region of interest" description="Disordered" evidence="8">
    <location>
        <begin position="383"/>
        <end position="409"/>
    </location>
</feature>
<proteinExistence type="predicted"/>
<evidence type="ECO:0000256" key="8">
    <source>
        <dbReference type="SAM" id="MobiDB-lite"/>
    </source>
</evidence>
<dbReference type="PROSITE" id="PS51671">
    <property type="entry name" value="ACT"/>
    <property type="match status" value="1"/>
</dbReference>
<evidence type="ECO:0000256" key="1">
    <source>
        <dbReference type="ARBA" id="ARBA00004741"/>
    </source>
</evidence>
<dbReference type="EMBL" id="BAABCX010000002">
    <property type="protein sequence ID" value="GAA3538429.1"/>
    <property type="molecule type" value="Genomic_DNA"/>
</dbReference>
<dbReference type="InterPro" id="IPR013785">
    <property type="entry name" value="Aldolase_TIM"/>
</dbReference>
<name>A0ABP6VNH0_9GAMM</name>
<dbReference type="InterPro" id="IPR045865">
    <property type="entry name" value="ACT-like_dom_sf"/>
</dbReference>
<dbReference type="PROSITE" id="PS51168">
    <property type="entry name" value="CHORISMATE_MUT_2"/>
    <property type="match status" value="1"/>
</dbReference>
<dbReference type="SUPFAM" id="SSF55021">
    <property type="entry name" value="ACT-like"/>
    <property type="match status" value="1"/>
</dbReference>
<evidence type="ECO:0000313" key="12">
    <source>
        <dbReference type="EMBL" id="GAA3538429.1"/>
    </source>
</evidence>
<reference evidence="13" key="1">
    <citation type="journal article" date="2019" name="Int. J. Syst. Evol. Microbiol.">
        <title>The Global Catalogue of Microorganisms (GCM) 10K type strain sequencing project: providing services to taxonomists for standard genome sequencing and annotation.</title>
        <authorList>
            <consortium name="The Broad Institute Genomics Platform"/>
            <consortium name="The Broad Institute Genome Sequencing Center for Infectious Disease"/>
            <person name="Wu L."/>
            <person name="Ma J."/>
        </authorList>
    </citation>
    <scope>NUCLEOTIDE SEQUENCE [LARGE SCALE GENOMIC DNA]</scope>
    <source>
        <strain evidence="13">JCM 17110</strain>
    </source>
</reference>
<keyword evidence="13" id="KW-1185">Reference proteome</keyword>
<comment type="caution">
    <text evidence="12">The sequence shown here is derived from an EMBL/GenBank/DDBJ whole genome shotgun (WGS) entry which is preliminary data.</text>
</comment>
<dbReference type="InterPro" id="IPR002701">
    <property type="entry name" value="CM_II_prokaryot"/>
</dbReference>
<dbReference type="Pfam" id="PF00800">
    <property type="entry name" value="PDT"/>
    <property type="match status" value="1"/>
</dbReference>
<evidence type="ECO:0000313" key="13">
    <source>
        <dbReference type="Proteomes" id="UP001500795"/>
    </source>
</evidence>
<dbReference type="Gene3D" id="3.40.190.10">
    <property type="entry name" value="Periplasmic binding protein-like II"/>
    <property type="match status" value="2"/>
</dbReference>
<evidence type="ECO:0000256" key="5">
    <source>
        <dbReference type="ARBA" id="ARBA00023222"/>
    </source>
</evidence>
<dbReference type="Gene3D" id="1.20.59.10">
    <property type="entry name" value="Chorismate mutase"/>
    <property type="match status" value="1"/>
</dbReference>
<dbReference type="InterPro" id="IPR036263">
    <property type="entry name" value="Chorismate_II_sf"/>
</dbReference>
<gene>
    <name evidence="12" type="ORF">GCM10022394_17590</name>
</gene>
<sequence length="637" mass="70226">MKLDEIRTQISRLDQELLTLLAKRKALSLDVARSKLENPKPIRDQEREQTLLVALINQGRQLGLDAHYVTQIYHTIIEDSVLSQQALLQSLLNPQDSTPAISVAFLGLRGSYSNLAARKYLSRFQANLIEHNCETFQQIIDTVESGQAQYGVLPIENTSSGAINDVFDLMQHTSLSIVGELTQPIEHCLLVAVDTDVSRLKTLYTHPQVYQQCSQYLKTLPEVKVEFCAASSNAMELVAGLQRPDVGAMGSADGGELHGLRPLVQGLANQKQNMTRFIVVARKPIEVAEQIPAKTTFIMSTGQQSGALVEALLVLRNHDINMTKLESRPIIGNPWEEMFYVDVIANVNGEAMQSALKELGRITRFIKVLGCYPSAEISPTQIPSKALSQRHQHSPVDDEGQQARHSRSYKATTTQLQLGRFYLGGDEPMILAELSRWPGKTPLMEVARQVKEAGGQVLAAPCFDNGDPEQNMDCLRQLRQVADQFDLAIMTWISQPETLNRAAESADALLIRAQDAHNAELLTAAGRCTRPVLLEQPSGTDIDAWLAGAEQILAEGNQQVALLDRQQLALPRLLTLQQATHLPLVAVLQADSLLPAMANALKGAGVQGFCLPLTAGMEGEQPDWQALQQLTHRLYQE</sequence>
<dbReference type="SUPFAM" id="SSF48600">
    <property type="entry name" value="Chorismate mutase II"/>
    <property type="match status" value="1"/>
</dbReference>
<accession>A0ABP6VNH0</accession>
<dbReference type="InterPro" id="IPR002912">
    <property type="entry name" value="ACT_dom"/>
</dbReference>
<dbReference type="InterPro" id="IPR006218">
    <property type="entry name" value="DAHP1/KDSA"/>
</dbReference>
<dbReference type="Pfam" id="PF00793">
    <property type="entry name" value="DAHP_synth_1"/>
    <property type="match status" value="1"/>
</dbReference>
<comment type="pathway">
    <text evidence="1">Amino-acid biosynthesis; L-phenylalanine biosynthesis; phenylpyruvate from prephenate: step 1/1.</text>
</comment>
<feature type="domain" description="Chorismate mutase" evidence="9">
    <location>
        <begin position="1"/>
        <end position="88"/>
    </location>
</feature>
<dbReference type="Proteomes" id="UP001500795">
    <property type="component" value="Unassembled WGS sequence"/>
</dbReference>
<evidence type="ECO:0000256" key="4">
    <source>
        <dbReference type="ARBA" id="ARBA00023141"/>
    </source>
</evidence>
<dbReference type="Gene3D" id="3.20.20.70">
    <property type="entry name" value="Aldolase class I"/>
    <property type="match status" value="1"/>
</dbReference>
<evidence type="ECO:0008006" key="14">
    <source>
        <dbReference type="Google" id="ProtNLM"/>
    </source>
</evidence>
<dbReference type="PANTHER" id="PTHR21022:SF19">
    <property type="entry name" value="PREPHENATE DEHYDRATASE-RELATED"/>
    <property type="match status" value="1"/>
</dbReference>
<dbReference type="SUPFAM" id="SSF53850">
    <property type="entry name" value="Periplasmic binding protein-like II"/>
    <property type="match status" value="1"/>
</dbReference>
<evidence type="ECO:0000256" key="7">
    <source>
        <dbReference type="ARBA" id="ARBA00047848"/>
    </source>
</evidence>
<keyword evidence="6" id="KW-0456">Lyase</keyword>
<keyword evidence="5" id="KW-0584">Phenylalanine biosynthesis</keyword>
<dbReference type="PROSITE" id="PS00858">
    <property type="entry name" value="PREPHENATE_DEHYDR_2"/>
    <property type="match status" value="1"/>
</dbReference>
<dbReference type="SUPFAM" id="SSF51569">
    <property type="entry name" value="Aldolase"/>
    <property type="match status" value="1"/>
</dbReference>
<feature type="domain" description="ACT" evidence="11">
    <location>
        <begin position="296"/>
        <end position="373"/>
    </location>
</feature>
<organism evidence="12 13">
    <name type="scientific">Zobellella aerophila</name>
    <dbReference type="NCBI Taxonomy" id="870480"/>
    <lineage>
        <taxon>Bacteria</taxon>
        <taxon>Pseudomonadati</taxon>
        <taxon>Pseudomonadota</taxon>
        <taxon>Gammaproteobacteria</taxon>
        <taxon>Aeromonadales</taxon>
        <taxon>Aeromonadaceae</taxon>
        <taxon>Zobellella</taxon>
    </lineage>
</organism>
<dbReference type="InterPro" id="IPR010952">
    <property type="entry name" value="CM_P_1"/>
</dbReference>
<dbReference type="NCBIfam" id="TIGR01797">
    <property type="entry name" value="CM_P_1"/>
    <property type="match status" value="1"/>
</dbReference>
<dbReference type="InterPro" id="IPR001086">
    <property type="entry name" value="Preph_deHydtase"/>
</dbReference>
<dbReference type="Pfam" id="PF01817">
    <property type="entry name" value="CM_2"/>
    <property type="match status" value="1"/>
</dbReference>
<dbReference type="Gene3D" id="3.30.70.260">
    <property type="match status" value="1"/>
</dbReference>
<dbReference type="PROSITE" id="PS51171">
    <property type="entry name" value="PREPHENATE_DEHYDR_3"/>
    <property type="match status" value="1"/>
</dbReference>
<evidence type="ECO:0000259" key="11">
    <source>
        <dbReference type="PROSITE" id="PS51671"/>
    </source>
</evidence>
<dbReference type="SMART" id="SM00830">
    <property type="entry name" value="CM_2"/>
    <property type="match status" value="1"/>
</dbReference>
<evidence type="ECO:0000256" key="6">
    <source>
        <dbReference type="ARBA" id="ARBA00023239"/>
    </source>
</evidence>
<keyword evidence="3" id="KW-0808">Transferase</keyword>
<dbReference type="InterPro" id="IPR036979">
    <property type="entry name" value="CM_dom_sf"/>
</dbReference>
<dbReference type="CDD" id="cd13631">
    <property type="entry name" value="PBP2_Ct-PDT_like"/>
    <property type="match status" value="1"/>
</dbReference>
<evidence type="ECO:0000259" key="9">
    <source>
        <dbReference type="PROSITE" id="PS51168"/>
    </source>
</evidence>
<keyword evidence="2" id="KW-0028">Amino-acid biosynthesis</keyword>
<dbReference type="CDD" id="cd04905">
    <property type="entry name" value="ACT_CM-PDT"/>
    <property type="match status" value="1"/>
</dbReference>
<evidence type="ECO:0000256" key="3">
    <source>
        <dbReference type="ARBA" id="ARBA00022679"/>
    </source>
</evidence>
<comment type="catalytic activity">
    <reaction evidence="7">
        <text>prephenate + H(+) = 3-phenylpyruvate + CO2 + H2O</text>
        <dbReference type="Rhea" id="RHEA:21648"/>
        <dbReference type="ChEBI" id="CHEBI:15377"/>
        <dbReference type="ChEBI" id="CHEBI:15378"/>
        <dbReference type="ChEBI" id="CHEBI:16526"/>
        <dbReference type="ChEBI" id="CHEBI:18005"/>
        <dbReference type="ChEBI" id="CHEBI:29934"/>
        <dbReference type="EC" id="4.2.1.51"/>
    </reaction>
</comment>
<dbReference type="PANTHER" id="PTHR21022">
    <property type="entry name" value="PREPHENATE DEHYDRATASE P PROTEIN"/>
    <property type="match status" value="1"/>
</dbReference>
<feature type="domain" description="Prephenate dehydratase" evidence="10">
    <location>
        <begin position="102"/>
        <end position="282"/>
    </location>
</feature>